<reference evidence="1 2" key="1">
    <citation type="journal article" date="2024" name="Science">
        <title>Giant polyketide synthase enzymes in the biosynthesis of giant marine polyether toxins.</title>
        <authorList>
            <person name="Fallon T.R."/>
            <person name="Shende V.V."/>
            <person name="Wierzbicki I.H."/>
            <person name="Pendleton A.L."/>
            <person name="Watervoot N.F."/>
            <person name="Auber R.P."/>
            <person name="Gonzalez D.J."/>
            <person name="Wisecaver J.H."/>
            <person name="Moore B.S."/>
        </authorList>
    </citation>
    <scope>NUCLEOTIDE SEQUENCE [LARGE SCALE GENOMIC DNA]</scope>
    <source>
        <strain evidence="1 2">12B1</strain>
    </source>
</reference>
<gene>
    <name evidence="1" type="ORF">AB1Y20_000863</name>
</gene>
<protein>
    <recommendedName>
        <fullName evidence="3">Beta-galactosidase</fullName>
    </recommendedName>
</protein>
<dbReference type="EMBL" id="JBGBPQ010000001">
    <property type="protein sequence ID" value="KAL1529935.1"/>
    <property type="molecule type" value="Genomic_DNA"/>
</dbReference>
<evidence type="ECO:0000313" key="1">
    <source>
        <dbReference type="EMBL" id="KAL1529935.1"/>
    </source>
</evidence>
<accession>A0AB34K6N8</accession>
<sequence length="186" mass="19871">MMMLWLAALTPPQPFTSRRVAITGGASVLLAPFARSVAAQSSQVLATGTVRLQIDAPQADNPQQALYVTVRLVPQNNVGRYITAGKVPPLAAARFPSPTFPFDFSMSMDSVTPEFAHVPRAEWDSQDLVVSARLDTDGVAATRDPADLVGRGLIRKSGTDDPNMWTPADVELQGRGLTGRLLTGGK</sequence>
<keyword evidence="2" id="KW-1185">Reference proteome</keyword>
<proteinExistence type="predicted"/>
<name>A0AB34K6N8_PRYPA</name>
<comment type="caution">
    <text evidence="1">The sequence shown here is derived from an EMBL/GenBank/DDBJ whole genome shotgun (WGS) entry which is preliminary data.</text>
</comment>
<evidence type="ECO:0000313" key="2">
    <source>
        <dbReference type="Proteomes" id="UP001515480"/>
    </source>
</evidence>
<organism evidence="1 2">
    <name type="scientific">Prymnesium parvum</name>
    <name type="common">Toxic golden alga</name>
    <dbReference type="NCBI Taxonomy" id="97485"/>
    <lineage>
        <taxon>Eukaryota</taxon>
        <taxon>Haptista</taxon>
        <taxon>Haptophyta</taxon>
        <taxon>Prymnesiophyceae</taxon>
        <taxon>Prymnesiales</taxon>
        <taxon>Prymnesiaceae</taxon>
        <taxon>Prymnesium</taxon>
    </lineage>
</organism>
<dbReference type="Proteomes" id="UP001515480">
    <property type="component" value="Unassembled WGS sequence"/>
</dbReference>
<evidence type="ECO:0008006" key="3">
    <source>
        <dbReference type="Google" id="ProtNLM"/>
    </source>
</evidence>
<dbReference type="AlphaFoldDB" id="A0AB34K6N8"/>